<comment type="function">
    <text evidence="6 9">Catalyzes cyclization of the linear tetrapyrrole, hydroxymethylbilane, to the macrocyclic uroporphyrinogen III.</text>
</comment>
<dbReference type="AlphaFoldDB" id="A0A2M8S356"/>
<evidence type="ECO:0000256" key="4">
    <source>
        <dbReference type="ARBA" id="ARBA00023239"/>
    </source>
</evidence>
<dbReference type="PANTHER" id="PTHR38042:SF1">
    <property type="entry name" value="UROPORPHYRINOGEN-III SYNTHASE, CHLOROPLASTIC"/>
    <property type="match status" value="1"/>
</dbReference>
<dbReference type="SUPFAM" id="SSF69618">
    <property type="entry name" value="HemD-like"/>
    <property type="match status" value="1"/>
</dbReference>
<keyword evidence="12" id="KW-1185">Reference proteome</keyword>
<evidence type="ECO:0000313" key="12">
    <source>
        <dbReference type="Proteomes" id="UP000229329"/>
    </source>
</evidence>
<evidence type="ECO:0000256" key="5">
    <source>
        <dbReference type="ARBA" id="ARBA00023244"/>
    </source>
</evidence>
<dbReference type="UniPathway" id="UPA00251">
    <property type="reaction ID" value="UER00320"/>
</dbReference>
<comment type="pathway">
    <text evidence="1 9">Porphyrin-containing compound metabolism; protoporphyrin-IX biosynthesis; coproporphyrinogen-III from 5-aminolevulinate: step 3/4.</text>
</comment>
<dbReference type="GO" id="GO:0006782">
    <property type="term" value="P:protoporphyrinogen IX biosynthetic process"/>
    <property type="evidence" value="ECO:0007669"/>
    <property type="project" value="UniProtKB-UniRule"/>
</dbReference>
<evidence type="ECO:0000259" key="10">
    <source>
        <dbReference type="Pfam" id="PF02602"/>
    </source>
</evidence>
<gene>
    <name evidence="11" type="ORF">CVP05_05890</name>
</gene>
<evidence type="ECO:0000256" key="7">
    <source>
        <dbReference type="ARBA" id="ARBA00040167"/>
    </source>
</evidence>
<comment type="catalytic activity">
    <reaction evidence="8 9">
        <text>hydroxymethylbilane = uroporphyrinogen III + H2O</text>
        <dbReference type="Rhea" id="RHEA:18965"/>
        <dbReference type="ChEBI" id="CHEBI:15377"/>
        <dbReference type="ChEBI" id="CHEBI:57308"/>
        <dbReference type="ChEBI" id="CHEBI:57845"/>
        <dbReference type="EC" id="4.2.1.75"/>
    </reaction>
</comment>
<dbReference type="CDD" id="cd06578">
    <property type="entry name" value="HemD"/>
    <property type="match status" value="1"/>
</dbReference>
<dbReference type="Gene3D" id="3.40.50.10090">
    <property type="match status" value="2"/>
</dbReference>
<dbReference type="GO" id="GO:0006780">
    <property type="term" value="P:uroporphyrinogen III biosynthetic process"/>
    <property type="evidence" value="ECO:0007669"/>
    <property type="project" value="UniProtKB-UniRule"/>
</dbReference>
<evidence type="ECO:0000256" key="3">
    <source>
        <dbReference type="ARBA" id="ARBA00013109"/>
    </source>
</evidence>
<evidence type="ECO:0000313" key="11">
    <source>
        <dbReference type="EMBL" id="PJG85528.1"/>
    </source>
</evidence>
<dbReference type="EC" id="4.2.1.75" evidence="3 9"/>
<protein>
    <recommendedName>
        <fullName evidence="7 9">Uroporphyrinogen-III synthase</fullName>
        <ecNumber evidence="3 9">4.2.1.75</ecNumber>
    </recommendedName>
</protein>
<dbReference type="Pfam" id="PF02602">
    <property type="entry name" value="HEM4"/>
    <property type="match status" value="1"/>
</dbReference>
<keyword evidence="4 9" id="KW-0456">Lyase</keyword>
<comment type="caution">
    <text evidence="11">The sequence shown here is derived from an EMBL/GenBank/DDBJ whole genome shotgun (WGS) entry which is preliminary data.</text>
</comment>
<dbReference type="PANTHER" id="PTHR38042">
    <property type="entry name" value="UROPORPHYRINOGEN-III SYNTHASE, CHLOROPLASTIC"/>
    <property type="match status" value="1"/>
</dbReference>
<keyword evidence="5 9" id="KW-0627">Porphyrin biosynthesis</keyword>
<dbReference type="GO" id="GO:0004852">
    <property type="term" value="F:uroporphyrinogen-III synthase activity"/>
    <property type="evidence" value="ECO:0007669"/>
    <property type="project" value="UniProtKB-UniRule"/>
</dbReference>
<evidence type="ECO:0000256" key="8">
    <source>
        <dbReference type="ARBA" id="ARBA00048617"/>
    </source>
</evidence>
<dbReference type="OrthoDB" id="9787650at2"/>
<dbReference type="EMBL" id="PHHA01000010">
    <property type="protein sequence ID" value="PJG85528.1"/>
    <property type="molecule type" value="Genomic_DNA"/>
</dbReference>
<dbReference type="RefSeq" id="WP_100288649.1">
    <property type="nucleotide sequence ID" value="NZ_PHHA01000010.1"/>
</dbReference>
<evidence type="ECO:0000256" key="2">
    <source>
        <dbReference type="ARBA" id="ARBA00008133"/>
    </source>
</evidence>
<proteinExistence type="inferred from homology"/>
<evidence type="ECO:0000256" key="6">
    <source>
        <dbReference type="ARBA" id="ARBA00037589"/>
    </source>
</evidence>
<name>A0A2M8S356_9PAST</name>
<evidence type="ECO:0000256" key="1">
    <source>
        <dbReference type="ARBA" id="ARBA00004772"/>
    </source>
</evidence>
<sequence length="249" mass="27843">MAVLVARPGEQGVNLTERLNKVGVAALHLPFFRIESGTELNLLSQKLCQLKAGDYVVAVSRHAIEFAHQTLTATGFHWRNDLCYFAVGQRTAEHFSALSEQSVSYPYDKETSEGLLALPSMSYNALQDKRVLLLRGNGGRELFSTEVRQRGAQLDIIECYQRQPIEYDNVEQTSMCIRAGISQIVITSGEMLTYLMDFVPKSEHNWLKSCRLITVSERIANMARVAGWDNVIVAKRVDNATLFDAVLAS</sequence>
<organism evidence="11 12">
    <name type="scientific">Conservatibacter flavescens</name>
    <dbReference type="NCBI Taxonomy" id="28161"/>
    <lineage>
        <taxon>Bacteria</taxon>
        <taxon>Pseudomonadati</taxon>
        <taxon>Pseudomonadota</taxon>
        <taxon>Gammaproteobacteria</taxon>
        <taxon>Pasteurellales</taxon>
        <taxon>Pasteurellaceae</taxon>
        <taxon>Conservatibacter</taxon>
    </lineage>
</organism>
<feature type="domain" description="Tetrapyrrole biosynthesis uroporphyrinogen III synthase" evidence="10">
    <location>
        <begin position="15"/>
        <end position="243"/>
    </location>
</feature>
<dbReference type="Proteomes" id="UP000229329">
    <property type="component" value="Unassembled WGS sequence"/>
</dbReference>
<reference evidence="11 12" key="1">
    <citation type="submission" date="2017-11" db="EMBL/GenBank/DDBJ databases">
        <title>Reclassification of Bisgaard taxon 7 as Conservatibacter flavescens gen. nov., sp. nov.</title>
        <authorList>
            <person name="Christensen H."/>
        </authorList>
    </citation>
    <scope>NUCLEOTIDE SEQUENCE [LARGE SCALE GENOMIC DNA]</scope>
    <source>
        <strain evidence="11 12">7_4</strain>
    </source>
</reference>
<dbReference type="InterPro" id="IPR003754">
    <property type="entry name" value="4pyrrol_synth_uPrphyn_synth"/>
</dbReference>
<dbReference type="InterPro" id="IPR036108">
    <property type="entry name" value="4pyrrol_syn_uPrphyn_synt_sf"/>
</dbReference>
<dbReference type="InterPro" id="IPR039793">
    <property type="entry name" value="UROS/Hem4"/>
</dbReference>
<evidence type="ECO:0000256" key="9">
    <source>
        <dbReference type="RuleBase" id="RU366031"/>
    </source>
</evidence>
<accession>A0A2M8S356</accession>
<comment type="similarity">
    <text evidence="2 9">Belongs to the uroporphyrinogen-III synthase family.</text>
</comment>